<accession>A0ABD2CIS9</accession>
<evidence type="ECO:0000313" key="1">
    <source>
        <dbReference type="EMBL" id="KAL2744977.1"/>
    </source>
</evidence>
<name>A0ABD2CIS9_VESMC</name>
<evidence type="ECO:0000313" key="2">
    <source>
        <dbReference type="Proteomes" id="UP001607303"/>
    </source>
</evidence>
<sequence length="126" mass="14261">MALGGIRSHSLQARSLVPLVKTILMHVSQKNNIKIVRKISRKESSYVDFGVKLTSSVKISGPRCLKQAPSYSTLKFDLASRRQGSSSCPSRKGYFSLRLHERSFLQDLENGGKFERRLYEILMSKV</sequence>
<reference evidence="1 2" key="1">
    <citation type="journal article" date="2024" name="Ann. Entomol. Soc. Am.">
        <title>Genomic analyses of the southern and eastern yellowjacket wasps (Hymenoptera: Vespidae) reveal evolutionary signatures of social life.</title>
        <authorList>
            <person name="Catto M.A."/>
            <person name="Caine P.B."/>
            <person name="Orr S.E."/>
            <person name="Hunt B.G."/>
            <person name="Goodisman M.A.D."/>
        </authorList>
    </citation>
    <scope>NUCLEOTIDE SEQUENCE [LARGE SCALE GENOMIC DNA]</scope>
    <source>
        <strain evidence="1">232</strain>
        <tissue evidence="1">Head and thorax</tissue>
    </source>
</reference>
<protein>
    <submittedName>
        <fullName evidence="1">Uncharacterized protein</fullName>
    </submittedName>
</protein>
<dbReference type="AlphaFoldDB" id="A0ABD2CIS9"/>
<gene>
    <name evidence="1" type="ORF">V1477_007519</name>
</gene>
<organism evidence="1 2">
    <name type="scientific">Vespula maculifrons</name>
    <name type="common">Eastern yellow jacket</name>
    <name type="synonym">Wasp</name>
    <dbReference type="NCBI Taxonomy" id="7453"/>
    <lineage>
        <taxon>Eukaryota</taxon>
        <taxon>Metazoa</taxon>
        <taxon>Ecdysozoa</taxon>
        <taxon>Arthropoda</taxon>
        <taxon>Hexapoda</taxon>
        <taxon>Insecta</taxon>
        <taxon>Pterygota</taxon>
        <taxon>Neoptera</taxon>
        <taxon>Endopterygota</taxon>
        <taxon>Hymenoptera</taxon>
        <taxon>Apocrita</taxon>
        <taxon>Aculeata</taxon>
        <taxon>Vespoidea</taxon>
        <taxon>Vespidae</taxon>
        <taxon>Vespinae</taxon>
        <taxon>Vespula</taxon>
    </lineage>
</organism>
<proteinExistence type="predicted"/>
<comment type="caution">
    <text evidence="1">The sequence shown here is derived from an EMBL/GenBank/DDBJ whole genome shotgun (WGS) entry which is preliminary data.</text>
</comment>
<dbReference type="Proteomes" id="UP001607303">
    <property type="component" value="Unassembled WGS sequence"/>
</dbReference>
<dbReference type="EMBL" id="JAYRBN010000050">
    <property type="protein sequence ID" value="KAL2744977.1"/>
    <property type="molecule type" value="Genomic_DNA"/>
</dbReference>
<keyword evidence="2" id="KW-1185">Reference proteome</keyword>